<dbReference type="SUPFAM" id="SSF54495">
    <property type="entry name" value="UBC-like"/>
    <property type="match status" value="1"/>
</dbReference>
<keyword evidence="2 4" id="KW-0833">Ubl conjugation pathway</keyword>
<reference evidence="6" key="1">
    <citation type="submission" date="2022-03" db="EMBL/GenBank/DDBJ databases">
        <title>Draft genome sequence of Aduncisulcus paluster, a free-living microaerophilic Fornicata.</title>
        <authorList>
            <person name="Yuyama I."/>
            <person name="Kume K."/>
            <person name="Tamura T."/>
            <person name="Inagaki Y."/>
            <person name="Hashimoto T."/>
        </authorList>
    </citation>
    <scope>NUCLEOTIDE SEQUENCE</scope>
    <source>
        <strain evidence="6">NY0171</strain>
    </source>
</reference>
<protein>
    <submittedName>
        <fullName evidence="6">Ubiquitin-conjugating enzyme E2 D2-like</fullName>
    </submittedName>
</protein>
<organism evidence="6 7">
    <name type="scientific">Aduncisulcus paluster</name>
    <dbReference type="NCBI Taxonomy" id="2918883"/>
    <lineage>
        <taxon>Eukaryota</taxon>
        <taxon>Metamonada</taxon>
        <taxon>Carpediemonas-like organisms</taxon>
        <taxon>Aduncisulcus</taxon>
    </lineage>
</organism>
<proteinExistence type="inferred from homology"/>
<keyword evidence="7" id="KW-1185">Reference proteome</keyword>
<evidence type="ECO:0000313" key="6">
    <source>
        <dbReference type="EMBL" id="GKT36988.1"/>
    </source>
</evidence>
<feature type="domain" description="UBC core" evidence="5">
    <location>
        <begin position="2"/>
        <end position="149"/>
    </location>
</feature>
<feature type="active site" description="Glycyl thioester intermediate" evidence="3">
    <location>
        <position position="86"/>
    </location>
</feature>
<evidence type="ECO:0000256" key="1">
    <source>
        <dbReference type="ARBA" id="ARBA00022679"/>
    </source>
</evidence>
<keyword evidence="4" id="KW-0067">ATP-binding</keyword>
<evidence type="ECO:0000313" key="7">
    <source>
        <dbReference type="Proteomes" id="UP001057375"/>
    </source>
</evidence>
<dbReference type="PANTHER" id="PTHR24068">
    <property type="entry name" value="UBIQUITIN-CONJUGATING ENZYME E2"/>
    <property type="match status" value="1"/>
</dbReference>
<name>A0ABQ5KZ79_9EUKA</name>
<dbReference type="InterPro" id="IPR012676">
    <property type="entry name" value="TGS-like"/>
</dbReference>
<evidence type="ECO:0000259" key="5">
    <source>
        <dbReference type="PROSITE" id="PS50127"/>
    </source>
</evidence>
<dbReference type="Gene3D" id="3.10.20.30">
    <property type="match status" value="1"/>
</dbReference>
<dbReference type="InterPro" id="IPR016135">
    <property type="entry name" value="UBQ-conjugating_enzyme/RWD"/>
</dbReference>
<dbReference type="InterPro" id="IPR012675">
    <property type="entry name" value="Beta-grasp_dom_sf"/>
</dbReference>
<dbReference type="SUPFAM" id="SSF81271">
    <property type="entry name" value="TGS-like"/>
    <property type="match status" value="1"/>
</dbReference>
<comment type="caution">
    <text evidence="6">The sequence shown here is derived from an EMBL/GenBank/DDBJ whole genome shotgun (WGS) entry which is preliminary data.</text>
</comment>
<gene>
    <name evidence="6" type="ORF">ADUPG1_009857</name>
</gene>
<dbReference type="Pfam" id="PF06071">
    <property type="entry name" value="YchF-GTPase_C"/>
    <property type="match status" value="1"/>
</dbReference>
<dbReference type="Pfam" id="PF00179">
    <property type="entry name" value="UQ_con"/>
    <property type="match status" value="1"/>
</dbReference>
<dbReference type="InterPro" id="IPR000608">
    <property type="entry name" value="UBC"/>
</dbReference>
<dbReference type="InterPro" id="IPR023313">
    <property type="entry name" value="UBQ-conjugating_AS"/>
</dbReference>
<dbReference type="Proteomes" id="UP001057375">
    <property type="component" value="Unassembled WGS sequence"/>
</dbReference>
<evidence type="ECO:0000256" key="3">
    <source>
        <dbReference type="PROSITE-ProRule" id="PRU10133"/>
    </source>
</evidence>
<dbReference type="PROSITE" id="PS00183">
    <property type="entry name" value="UBC_1"/>
    <property type="match status" value="1"/>
</dbReference>
<comment type="similarity">
    <text evidence="4">Belongs to the ubiquitin-conjugating enzyme family.</text>
</comment>
<keyword evidence="4" id="KW-0547">Nucleotide-binding</keyword>
<evidence type="ECO:0000256" key="4">
    <source>
        <dbReference type="RuleBase" id="RU362109"/>
    </source>
</evidence>
<sequence length="209" mass="23169">MSMKKRIQKELAELTKYPPAGCSAGCVGGVLTHWSGCISGPVDTPYEGGLFFLDIRFPSEYPYKPPNIKFVTKIYHPNISESGAICLDILKQTAWSPVLTVSKVLISLTSLLCDPNPDDPLVASAARLYKADRAAYNAKVKEWVARYASVIQSHRFICAEIMSFEDFERCGGETQVKAEGKYLQQGKTYKVKDGDIIYFKAGKVNKGKK</sequence>
<accession>A0ABQ5KZ79</accession>
<dbReference type="EMBL" id="BQXS01011355">
    <property type="protein sequence ID" value="GKT36988.1"/>
    <property type="molecule type" value="Genomic_DNA"/>
</dbReference>
<evidence type="ECO:0000256" key="2">
    <source>
        <dbReference type="ARBA" id="ARBA00022786"/>
    </source>
</evidence>
<dbReference type="InterPro" id="IPR013029">
    <property type="entry name" value="YchF_C"/>
</dbReference>
<keyword evidence="1" id="KW-0808">Transferase</keyword>
<dbReference type="Gene3D" id="3.10.110.10">
    <property type="entry name" value="Ubiquitin Conjugating Enzyme"/>
    <property type="match status" value="1"/>
</dbReference>
<dbReference type="SMART" id="SM00212">
    <property type="entry name" value="UBCc"/>
    <property type="match status" value="1"/>
</dbReference>
<dbReference type="PROSITE" id="PS50127">
    <property type="entry name" value="UBC_2"/>
    <property type="match status" value="1"/>
</dbReference>